<dbReference type="InterPro" id="IPR043427">
    <property type="entry name" value="YscJ/FliF"/>
</dbReference>
<dbReference type="InterPro" id="IPR000067">
    <property type="entry name" value="FlgMring_FliF"/>
</dbReference>
<gene>
    <name evidence="14" type="primary">fliF</name>
    <name evidence="14" type="ORF">NFI95_15925</name>
</gene>
<comment type="subcellular location">
    <subcellularLocation>
        <location evidence="1 9">Bacterial flagellum basal body</location>
    </subcellularLocation>
    <subcellularLocation>
        <location evidence="2">Cell membrane</location>
        <topology evidence="2">Multi-pass membrane protein</topology>
    </subcellularLocation>
</comment>
<evidence type="ECO:0000256" key="6">
    <source>
        <dbReference type="ARBA" id="ARBA00022989"/>
    </source>
</evidence>
<feature type="transmembrane region" description="Helical" evidence="11">
    <location>
        <begin position="433"/>
        <end position="451"/>
    </location>
</feature>
<evidence type="ECO:0000256" key="11">
    <source>
        <dbReference type="SAM" id="Phobius"/>
    </source>
</evidence>
<evidence type="ECO:0000256" key="1">
    <source>
        <dbReference type="ARBA" id="ARBA00004117"/>
    </source>
</evidence>
<evidence type="ECO:0000256" key="4">
    <source>
        <dbReference type="ARBA" id="ARBA00022475"/>
    </source>
</evidence>
<dbReference type="RefSeq" id="WP_422865420.1">
    <property type="nucleotide sequence ID" value="NZ_JAMSKV010000018.1"/>
</dbReference>
<evidence type="ECO:0000256" key="5">
    <source>
        <dbReference type="ARBA" id="ARBA00022692"/>
    </source>
</evidence>
<dbReference type="PRINTS" id="PR01009">
    <property type="entry name" value="FLGMRINGFLIF"/>
</dbReference>
<dbReference type="EMBL" id="JAMSKV010000018">
    <property type="protein sequence ID" value="MCQ8279931.1"/>
    <property type="molecule type" value="Genomic_DNA"/>
</dbReference>
<feature type="region of interest" description="Disordered" evidence="10">
    <location>
        <begin position="266"/>
        <end position="331"/>
    </location>
</feature>
<evidence type="ECO:0000256" key="3">
    <source>
        <dbReference type="ARBA" id="ARBA00007971"/>
    </source>
</evidence>
<evidence type="ECO:0000256" key="7">
    <source>
        <dbReference type="ARBA" id="ARBA00023136"/>
    </source>
</evidence>
<dbReference type="NCBIfam" id="TIGR00206">
    <property type="entry name" value="fliF"/>
    <property type="match status" value="1"/>
</dbReference>
<sequence length="563" mass="59295">MKPLLDGLRALGTPKLAAMGVVAAIVLGMLGVLMTQGGQKPMALLYGDLDLREAGQMAELLDKSHIPHTLSGDDRIMVPADQVAAARLLLAKDGLPSGGSVGYEIFDRGDNLTATQFEQTINQTRALEGELSRSIRLISGVRGARVHLVLPHREPFATEQVQAQASVLLSMSGGSHLDPEAVQAVINLVSAAVPGLRAQNIAIIDNHGTVLARAGAPFGADGAAGTAEEQKHAMEMRLSRAVEEMLEPSLGADHVRAEAAVTMNTDQVRETSESYDPNQQVLRSQQTVSDKTRSTEPDQSNTSVQNNLPNAPAASNAAGSQGDRREETNNYEIGKTVRTLVQDQPRLQRISLAVMVDGSMVKGADGKSVWQPRSKAELDQISTLVKSAIGYDEKRGDTVSVVSMPFVDESIEPPPVPAGWLGLKMSQTDLVHAGQNVVLGLFLLLALVFVVRPMVNRMTAPASTDTGTNLMVTGPDGVTRQVAIAGPGSAIAGLPGDRALAGGGVGAGADLVPAPDDDGMINVANVTGRLRAASLRQIATLVNQHPEESLNIVRGWLAKEGSQ</sequence>
<dbReference type="PIRSF" id="PIRSF004862">
    <property type="entry name" value="FliF"/>
    <property type="match status" value="1"/>
</dbReference>
<dbReference type="Proteomes" id="UP001524587">
    <property type="component" value="Unassembled WGS sequence"/>
</dbReference>
<accession>A0ABT1WCU0</accession>
<keyword evidence="14" id="KW-0966">Cell projection</keyword>
<dbReference type="InterPro" id="IPR006182">
    <property type="entry name" value="FliF_N_dom"/>
</dbReference>
<feature type="transmembrane region" description="Helical" evidence="11">
    <location>
        <begin position="16"/>
        <end position="34"/>
    </location>
</feature>
<keyword evidence="14" id="KW-0969">Cilium</keyword>
<evidence type="ECO:0000313" key="14">
    <source>
        <dbReference type="EMBL" id="MCQ8279931.1"/>
    </source>
</evidence>
<feature type="compositionally biased region" description="Low complexity" evidence="10">
    <location>
        <begin position="305"/>
        <end position="321"/>
    </location>
</feature>
<comment type="similarity">
    <text evidence="3 9">Belongs to the FliF family.</text>
</comment>
<protein>
    <recommendedName>
        <fullName evidence="9">Flagellar M-ring protein</fullName>
    </recommendedName>
</protein>
<evidence type="ECO:0000256" key="2">
    <source>
        <dbReference type="ARBA" id="ARBA00004651"/>
    </source>
</evidence>
<dbReference type="PANTHER" id="PTHR30046:SF0">
    <property type="entry name" value="FLAGELLAR M-RING PROTEIN"/>
    <property type="match status" value="1"/>
</dbReference>
<evidence type="ECO:0000256" key="10">
    <source>
        <dbReference type="SAM" id="MobiDB-lite"/>
    </source>
</evidence>
<keyword evidence="15" id="KW-1185">Reference proteome</keyword>
<proteinExistence type="inferred from homology"/>
<dbReference type="Pfam" id="PF01514">
    <property type="entry name" value="YscJ_FliF"/>
    <property type="match status" value="1"/>
</dbReference>
<dbReference type="PANTHER" id="PTHR30046">
    <property type="entry name" value="FLAGELLAR M-RING PROTEIN"/>
    <property type="match status" value="1"/>
</dbReference>
<evidence type="ECO:0000313" key="15">
    <source>
        <dbReference type="Proteomes" id="UP001524587"/>
    </source>
</evidence>
<dbReference type="InterPro" id="IPR013556">
    <property type="entry name" value="Flag_M-ring_C"/>
</dbReference>
<comment type="caution">
    <text evidence="14">The sequence shown here is derived from an EMBL/GenBank/DDBJ whole genome shotgun (WGS) entry which is preliminary data.</text>
</comment>
<evidence type="ECO:0000256" key="8">
    <source>
        <dbReference type="ARBA" id="ARBA00023143"/>
    </source>
</evidence>
<keyword evidence="7 11" id="KW-0472">Membrane</keyword>
<evidence type="ECO:0000259" key="13">
    <source>
        <dbReference type="Pfam" id="PF08345"/>
    </source>
</evidence>
<dbReference type="Gene3D" id="3.30.300.30">
    <property type="match status" value="1"/>
</dbReference>
<feature type="domain" description="Flagellar M-ring N-terminal" evidence="12">
    <location>
        <begin position="39"/>
        <end position="212"/>
    </location>
</feature>
<keyword evidence="8 9" id="KW-0975">Bacterial flagellum</keyword>
<name>A0ABT1WCU0_9PROT</name>
<keyword evidence="5 11" id="KW-0812">Transmembrane</keyword>
<organism evidence="14 15">
    <name type="scientific">Endosaccharibacter trunci</name>
    <dbReference type="NCBI Taxonomy" id="2812733"/>
    <lineage>
        <taxon>Bacteria</taxon>
        <taxon>Pseudomonadati</taxon>
        <taxon>Pseudomonadota</taxon>
        <taxon>Alphaproteobacteria</taxon>
        <taxon>Acetobacterales</taxon>
        <taxon>Acetobacteraceae</taxon>
        <taxon>Endosaccharibacter</taxon>
    </lineage>
</organism>
<feature type="domain" description="Flagellar M-ring C-terminal" evidence="13">
    <location>
        <begin position="246"/>
        <end position="406"/>
    </location>
</feature>
<feature type="compositionally biased region" description="Polar residues" evidence="10">
    <location>
        <begin position="274"/>
        <end position="289"/>
    </location>
</feature>
<evidence type="ECO:0000259" key="12">
    <source>
        <dbReference type="Pfam" id="PF01514"/>
    </source>
</evidence>
<keyword evidence="4" id="KW-1003">Cell membrane</keyword>
<keyword evidence="14" id="KW-0282">Flagellum</keyword>
<reference evidence="14 15" key="1">
    <citation type="submission" date="2022-06" db="EMBL/GenBank/DDBJ databases">
        <title>Endosaccharibacter gen. nov., sp. nov., endophytic bacteria isolated from sugarcane.</title>
        <authorList>
            <person name="Pitiwittayakul N."/>
            <person name="Yukphan P."/>
            <person name="Charoenyingcharoen P."/>
            <person name="Tanasupawat S."/>
        </authorList>
    </citation>
    <scope>NUCLEOTIDE SEQUENCE [LARGE SCALE GENOMIC DNA]</scope>
    <source>
        <strain evidence="14 15">KSS8</strain>
    </source>
</reference>
<comment type="function">
    <text evidence="9">The M ring may be actively involved in energy transduction.</text>
</comment>
<dbReference type="Pfam" id="PF08345">
    <property type="entry name" value="YscJ_FliF_C"/>
    <property type="match status" value="1"/>
</dbReference>
<keyword evidence="6 11" id="KW-1133">Transmembrane helix</keyword>
<evidence type="ECO:0000256" key="9">
    <source>
        <dbReference type="PIRNR" id="PIRNR004862"/>
    </source>
</evidence>
<dbReference type="InterPro" id="IPR045851">
    <property type="entry name" value="AMP-bd_C_sf"/>
</dbReference>